<dbReference type="RefSeq" id="WP_038662639.1">
    <property type="nucleotide sequence ID" value="NZ_BMJF01000018.1"/>
</dbReference>
<dbReference type="OrthoDB" id="9808480at2"/>
<dbReference type="GeneID" id="66563252"/>
<dbReference type="SMART" id="SM00422">
    <property type="entry name" value="HTH_MERR"/>
    <property type="match status" value="1"/>
</dbReference>
<sequence>MKIGDLAKVANTTPETIRFYEKKGLLPEPERTEGNYRYYHQFHVDRLRFIRNCRSLDMNHDEIRALIALSEQPAASCEGVNVLLNEHLGHVEARIAELQQLKAQLMHISQRCQVTQTVDGCGILHGLSVLEPEDSGTGHTHLG</sequence>
<dbReference type="CDD" id="cd04784">
    <property type="entry name" value="HTH_CadR-PbrR"/>
    <property type="match status" value="1"/>
</dbReference>
<dbReference type="GO" id="GO:0045893">
    <property type="term" value="P:positive regulation of DNA-templated transcription"/>
    <property type="evidence" value="ECO:0007669"/>
    <property type="project" value="InterPro"/>
</dbReference>
<dbReference type="PRINTS" id="PR00040">
    <property type="entry name" value="HTHMERR"/>
</dbReference>
<reference evidence="2" key="1">
    <citation type="journal article" date="2018" name="Genome Announc.">
        <title>Complete genome sequence of a Dickeya fangzhongdai type strain causing bleeding canker of pear tree trunks.</title>
        <authorList>
            <person name="Zhao Y."/>
            <person name="Tian Y."/>
            <person name="Li X."/>
            <person name="Hu B."/>
        </authorList>
    </citation>
    <scope>NUCLEOTIDE SEQUENCE [LARGE SCALE GENOMIC DNA]</scope>
    <source>
        <strain evidence="2">DSM 101947</strain>
    </source>
</reference>
<accession>A0A2K8QHR9</accession>
<dbReference type="PANTHER" id="PTHR30204">
    <property type="entry name" value="REDOX-CYCLING DRUG-SENSING TRANSCRIPTIONAL ACTIVATOR SOXR"/>
    <property type="match status" value="1"/>
</dbReference>
<dbReference type="GO" id="GO:0046872">
    <property type="term" value="F:metal ion binding"/>
    <property type="evidence" value="ECO:0007669"/>
    <property type="project" value="InterPro"/>
</dbReference>
<dbReference type="Proteomes" id="UP000231901">
    <property type="component" value="Chromosome"/>
</dbReference>
<name>A0A2K8QHR9_9GAMM</name>
<dbReference type="Gene3D" id="1.10.1660.10">
    <property type="match status" value="1"/>
</dbReference>
<protein>
    <submittedName>
        <fullName evidence="1">Cd(II)/Pb(II)-responsive transcriptional regulator</fullName>
    </submittedName>
</protein>
<dbReference type="GO" id="GO:0003677">
    <property type="term" value="F:DNA binding"/>
    <property type="evidence" value="ECO:0007669"/>
    <property type="project" value="InterPro"/>
</dbReference>
<dbReference type="EMBL" id="CP025003">
    <property type="protein sequence ID" value="ATZ92982.1"/>
    <property type="molecule type" value="Genomic_DNA"/>
</dbReference>
<proteinExistence type="predicted"/>
<keyword evidence="2" id="KW-1185">Reference proteome</keyword>
<dbReference type="PROSITE" id="PS50937">
    <property type="entry name" value="HTH_MERR_2"/>
    <property type="match status" value="1"/>
</dbReference>
<gene>
    <name evidence="1" type="primary">cadR</name>
    <name evidence="1" type="ORF">CVE23_02710</name>
</gene>
<dbReference type="KEGG" id="dfn:CVE23_02710"/>
<dbReference type="InterPro" id="IPR000551">
    <property type="entry name" value="MerR-type_HTH_dom"/>
</dbReference>
<dbReference type="SUPFAM" id="SSF46955">
    <property type="entry name" value="Putative DNA-binding domain"/>
    <property type="match status" value="1"/>
</dbReference>
<dbReference type="AlphaFoldDB" id="A0A2K8QHR9"/>
<evidence type="ECO:0000313" key="1">
    <source>
        <dbReference type="EMBL" id="ATZ92982.1"/>
    </source>
</evidence>
<dbReference type="InterPro" id="IPR011791">
    <property type="entry name" value="CadR-PbrR"/>
</dbReference>
<dbReference type="NCBIfam" id="TIGR02047">
    <property type="entry name" value="CadR-PbrR"/>
    <property type="match status" value="1"/>
</dbReference>
<dbReference type="KEGG" id="ced:LH89_09605"/>
<organism evidence="1 2">
    <name type="scientific">Dickeya fangzhongdai</name>
    <dbReference type="NCBI Taxonomy" id="1778540"/>
    <lineage>
        <taxon>Bacteria</taxon>
        <taxon>Pseudomonadati</taxon>
        <taxon>Pseudomonadota</taxon>
        <taxon>Gammaproteobacteria</taxon>
        <taxon>Enterobacterales</taxon>
        <taxon>Pectobacteriaceae</taxon>
        <taxon>Dickeya</taxon>
    </lineage>
</organism>
<dbReference type="Pfam" id="PF13411">
    <property type="entry name" value="MerR_1"/>
    <property type="match status" value="1"/>
</dbReference>
<evidence type="ECO:0000313" key="2">
    <source>
        <dbReference type="Proteomes" id="UP000231901"/>
    </source>
</evidence>
<dbReference type="GO" id="GO:0003700">
    <property type="term" value="F:DNA-binding transcription factor activity"/>
    <property type="evidence" value="ECO:0007669"/>
    <property type="project" value="InterPro"/>
</dbReference>
<dbReference type="InterPro" id="IPR009061">
    <property type="entry name" value="DNA-bd_dom_put_sf"/>
</dbReference>
<dbReference type="PANTHER" id="PTHR30204:SF92">
    <property type="entry name" value="HTH-TYPE TRANSCRIPTIONAL REGULATOR ZNTR"/>
    <property type="match status" value="1"/>
</dbReference>
<dbReference type="InterPro" id="IPR047057">
    <property type="entry name" value="MerR_fam"/>
</dbReference>